<dbReference type="FunFam" id="3.30.160.60:FF:000145">
    <property type="entry name" value="Zinc finger protein 574"/>
    <property type="match status" value="1"/>
</dbReference>
<evidence type="ECO:0000313" key="14">
    <source>
        <dbReference type="Proteomes" id="UP000007431"/>
    </source>
</evidence>
<dbReference type="PROSITE" id="PS50048">
    <property type="entry name" value="ZN2_CY6_FUNGAL_2"/>
    <property type="match status" value="1"/>
</dbReference>
<evidence type="ECO:0000259" key="12">
    <source>
        <dbReference type="PROSITE" id="PS50157"/>
    </source>
</evidence>
<dbReference type="OrthoDB" id="6365676at2759"/>
<feature type="domain" description="C2H2-type" evidence="12">
    <location>
        <begin position="5"/>
        <end position="32"/>
    </location>
</feature>
<keyword evidence="7" id="KW-0804">Transcription</keyword>
<dbReference type="GO" id="GO:0008270">
    <property type="term" value="F:zinc ion binding"/>
    <property type="evidence" value="ECO:0007669"/>
    <property type="project" value="UniProtKB-KW"/>
</dbReference>
<dbReference type="PROSITE" id="PS00028">
    <property type="entry name" value="ZINC_FINGER_C2H2_1"/>
    <property type="match status" value="2"/>
</dbReference>
<dbReference type="InterPro" id="IPR036236">
    <property type="entry name" value="Znf_C2H2_sf"/>
</dbReference>
<evidence type="ECO:0000256" key="9">
    <source>
        <dbReference type="PROSITE-ProRule" id="PRU00042"/>
    </source>
</evidence>
<name>D8QET1_SCHCM</name>
<feature type="region of interest" description="Disordered" evidence="10">
    <location>
        <begin position="708"/>
        <end position="736"/>
    </location>
</feature>
<dbReference type="SUPFAM" id="SSF57667">
    <property type="entry name" value="beta-beta-alpha zinc fingers"/>
    <property type="match status" value="1"/>
</dbReference>
<feature type="region of interest" description="Disordered" evidence="10">
    <location>
        <begin position="241"/>
        <end position="266"/>
    </location>
</feature>
<dbReference type="VEuPathDB" id="FungiDB:SCHCODRAFT_02635886"/>
<evidence type="ECO:0000256" key="4">
    <source>
        <dbReference type="ARBA" id="ARBA00022771"/>
    </source>
</evidence>
<feature type="compositionally biased region" description="Low complexity" evidence="10">
    <location>
        <begin position="519"/>
        <end position="548"/>
    </location>
</feature>
<keyword evidence="3" id="KW-0677">Repeat</keyword>
<dbReference type="PANTHER" id="PTHR47660:SF2">
    <property type="entry name" value="TRANSCRIPTION FACTOR WITH C2H2 AND ZN(2)-CYS(6) DNA BINDING DOMAIN (EUROFUNG)"/>
    <property type="match status" value="1"/>
</dbReference>
<accession>D8QET1</accession>
<dbReference type="PROSITE" id="PS50157">
    <property type="entry name" value="ZINC_FINGER_C2H2_2"/>
    <property type="match status" value="2"/>
</dbReference>
<dbReference type="KEGG" id="scm:SCHCO_02635886"/>
<reference evidence="13 14" key="1">
    <citation type="journal article" date="2010" name="Nat. Biotechnol.">
        <title>Genome sequence of the model mushroom Schizophyllum commune.</title>
        <authorList>
            <person name="Ohm R.A."/>
            <person name="de Jong J.F."/>
            <person name="Lugones L.G."/>
            <person name="Aerts A."/>
            <person name="Kothe E."/>
            <person name="Stajich J.E."/>
            <person name="de Vries R.P."/>
            <person name="Record E."/>
            <person name="Levasseur A."/>
            <person name="Baker S.E."/>
            <person name="Bartholomew K.A."/>
            <person name="Coutinho P.M."/>
            <person name="Erdmann S."/>
            <person name="Fowler T.J."/>
            <person name="Gathman A.C."/>
            <person name="Lombard V."/>
            <person name="Henrissat B."/>
            <person name="Knabe N."/>
            <person name="Kuees U."/>
            <person name="Lilly W.W."/>
            <person name="Lindquist E."/>
            <person name="Lucas S."/>
            <person name="Magnuson J.K."/>
            <person name="Piumi F."/>
            <person name="Raudaskoski M."/>
            <person name="Salamov A."/>
            <person name="Schmutz J."/>
            <person name="Schwarze F.W.M.R."/>
            <person name="vanKuyk P.A."/>
            <person name="Horton J.S."/>
            <person name="Grigoriev I.V."/>
            <person name="Woesten H.A.B."/>
        </authorList>
    </citation>
    <scope>NUCLEOTIDE SEQUENCE [LARGE SCALE GENOMIC DNA]</scope>
    <source>
        <strain evidence="14">H4-8 / FGSC 9210</strain>
    </source>
</reference>
<feature type="compositionally biased region" description="Low complexity" evidence="10">
    <location>
        <begin position="867"/>
        <end position="900"/>
    </location>
</feature>
<dbReference type="Gene3D" id="3.30.160.60">
    <property type="entry name" value="Classic Zinc Finger"/>
    <property type="match status" value="2"/>
</dbReference>
<dbReference type="eggNOG" id="KOG1721">
    <property type="taxonomic scope" value="Eukaryota"/>
</dbReference>
<dbReference type="InterPro" id="IPR001138">
    <property type="entry name" value="Zn2Cys6_DnaBD"/>
</dbReference>
<dbReference type="HOGENOM" id="CLU_016934_0_0_1"/>
<feature type="compositionally biased region" description="Polar residues" evidence="10">
    <location>
        <begin position="243"/>
        <end position="260"/>
    </location>
</feature>
<evidence type="ECO:0000256" key="8">
    <source>
        <dbReference type="ARBA" id="ARBA00023242"/>
    </source>
</evidence>
<dbReference type="InParanoid" id="D8QET1"/>
<proteinExistence type="predicted"/>
<dbReference type="GeneID" id="9590757"/>
<feature type="domain" description="C2H2-type" evidence="12">
    <location>
        <begin position="33"/>
        <end position="61"/>
    </location>
</feature>
<dbReference type="PANTHER" id="PTHR47660">
    <property type="entry name" value="TRANSCRIPTION FACTOR WITH C2H2 AND ZN(2)-CYS(6) DNA BINDING DOMAIN (EUROFUNG)-RELATED-RELATED"/>
    <property type="match status" value="1"/>
</dbReference>
<dbReference type="OMA" id="CHASEKP"/>
<dbReference type="SMART" id="SM00355">
    <property type="entry name" value="ZnF_C2H2"/>
    <property type="match status" value="2"/>
</dbReference>
<evidence type="ECO:0000256" key="3">
    <source>
        <dbReference type="ARBA" id="ARBA00022737"/>
    </source>
</evidence>
<evidence type="ECO:0008006" key="15">
    <source>
        <dbReference type="Google" id="ProtNLM"/>
    </source>
</evidence>
<keyword evidence="5" id="KW-0862">Zinc</keyword>
<gene>
    <name evidence="13" type="ORF">SCHCODRAFT_269956</name>
</gene>
<feature type="compositionally biased region" description="Basic and acidic residues" evidence="10">
    <location>
        <begin position="776"/>
        <end position="786"/>
    </location>
</feature>
<dbReference type="RefSeq" id="XP_003028806.1">
    <property type="nucleotide sequence ID" value="XM_003028760.1"/>
</dbReference>
<feature type="region of interest" description="Disordered" evidence="10">
    <location>
        <begin position="55"/>
        <end position="83"/>
    </location>
</feature>
<evidence type="ECO:0000256" key="10">
    <source>
        <dbReference type="SAM" id="MobiDB-lite"/>
    </source>
</evidence>
<feature type="compositionally biased region" description="Low complexity" evidence="10">
    <location>
        <begin position="346"/>
        <end position="361"/>
    </location>
</feature>
<organism evidence="14">
    <name type="scientific">Schizophyllum commune (strain H4-8 / FGSC 9210)</name>
    <name type="common">Split gill fungus</name>
    <dbReference type="NCBI Taxonomy" id="578458"/>
    <lineage>
        <taxon>Eukaryota</taxon>
        <taxon>Fungi</taxon>
        <taxon>Dikarya</taxon>
        <taxon>Basidiomycota</taxon>
        <taxon>Agaricomycotina</taxon>
        <taxon>Agaricomycetes</taxon>
        <taxon>Agaricomycetidae</taxon>
        <taxon>Agaricales</taxon>
        <taxon>Schizophyllaceae</taxon>
        <taxon>Schizophyllum</taxon>
    </lineage>
</organism>
<dbReference type="CDD" id="cd00067">
    <property type="entry name" value="GAL4"/>
    <property type="match status" value="1"/>
</dbReference>
<keyword evidence="6" id="KW-0805">Transcription regulation</keyword>
<evidence type="ECO:0000256" key="5">
    <source>
        <dbReference type="ARBA" id="ARBA00022833"/>
    </source>
</evidence>
<dbReference type="GO" id="GO:0005634">
    <property type="term" value="C:nucleus"/>
    <property type="evidence" value="ECO:0007669"/>
    <property type="project" value="UniProtKB-SubCell"/>
</dbReference>
<feature type="region of interest" description="Disordered" evidence="10">
    <location>
        <begin position="340"/>
        <end position="465"/>
    </location>
</feature>
<sequence>MGGDHKCSVCQATFTRPQHVARHMRSHTGDRPYKCPQCGDQFARSDLLSRHVNKCHPEHKEGDTGGGNAQQASSTSRRKGISASRATTSKQACDQCVQNSLPCDGCNPCAKCVQRKCRCTFVKFHRQTAPSGPGHTHPHTTAGYGVKSDPLGLGIGGMSAAALGLPIGMGYDALGGSSGTSSISSSLGSTSSMPADYSFNPVFDLDIGGPAGGGTNSKYGAVAQNEDFAAKYRQQAELLRQMGNGNPGTSSSYTGGSQVASGGAGNWWPTASSTSFPGTSSAALAGTPASLPSARYALLDELPQRGRFEATVGNPVQQRRASIPAEWPDRHAQLMADRRAQQPLHGQQGSPQFPQQGSPFQDAPHPSQQGSPYQAGGPFSHSPPFAQPAGFPQYAQPGSHQGSPYVGEGSFGSQHSSPYQPQGEWGAPMEGMRQPMASTMPGQAPMPGQGQASMPGQSMEGIRGQPMDGLRQQQLVEQHMADQRQQQLVENRLAEVRKIPGVNGWDAQMGMHRGGEAGSHSSSPTPSSSLSRHSSLSSRSSVSVSRHPSTSDRHAVAAGRHPSYGSNDGRPYSSSGASDQQEGGFSSAFGLMSLDDPAVLAGLATDGAEFFSAEATSGAPGTVPQQNGRPRGVGFMSVDDLTPMPRTGGLGLGSPSKLGLASPSRAEETQELKDFWKAYIQTPGGSGGRSAGMNGGFDLNNVATSPTGYRRTRVSSLPSVKTPTAEGAGGVGNDAKQRTLHGAAEDLRSYEAAVLARKAPVNLNLVPRIRRGTNSSKEKASPKDMHGVASSANQSPYSSASPSPHTGHVSFAPMHQGTQPFPSQGGSGGGENMLRPSFKRLASSTLEPELVKKRNTIEEGDDPFLREVSSSNASPYSSVENSPAPGSAPFAAAQAGLMQA</sequence>
<feature type="compositionally biased region" description="Low complexity" evidence="10">
    <location>
        <begin position="789"/>
        <end position="804"/>
    </location>
</feature>
<evidence type="ECO:0000256" key="7">
    <source>
        <dbReference type="ARBA" id="ARBA00023163"/>
    </source>
</evidence>
<feature type="domain" description="Zn(2)-C6 fungal-type" evidence="11">
    <location>
        <begin position="92"/>
        <end position="121"/>
    </location>
</feature>
<evidence type="ECO:0000256" key="6">
    <source>
        <dbReference type="ARBA" id="ARBA00023015"/>
    </source>
</evidence>
<keyword evidence="2" id="KW-0479">Metal-binding</keyword>
<keyword evidence="8" id="KW-0539">Nucleus</keyword>
<feature type="region of interest" description="Disordered" evidence="10">
    <location>
        <begin position="504"/>
        <end position="589"/>
    </location>
</feature>
<comment type="subcellular location">
    <subcellularLocation>
        <location evidence="1">Nucleus</location>
    </subcellularLocation>
</comment>
<evidence type="ECO:0000313" key="13">
    <source>
        <dbReference type="EMBL" id="EFI93903.1"/>
    </source>
</evidence>
<dbReference type="Proteomes" id="UP000007431">
    <property type="component" value="Unassembled WGS sequence"/>
</dbReference>
<feature type="region of interest" description="Disordered" evidence="10">
    <location>
        <begin position="767"/>
        <end position="900"/>
    </location>
</feature>
<feature type="compositionally biased region" description="Polar residues" evidence="10">
    <location>
        <begin position="572"/>
        <end position="584"/>
    </location>
</feature>
<feature type="compositionally biased region" description="Polar residues" evidence="10">
    <location>
        <begin position="411"/>
        <end position="420"/>
    </location>
</feature>
<evidence type="ECO:0000259" key="11">
    <source>
        <dbReference type="PROSITE" id="PS50048"/>
    </source>
</evidence>
<dbReference type="AlphaFoldDB" id="D8QET1"/>
<dbReference type="InterPro" id="IPR013087">
    <property type="entry name" value="Znf_C2H2_type"/>
</dbReference>
<protein>
    <recommendedName>
        <fullName evidence="15">Transcription factor</fullName>
    </recommendedName>
</protein>
<evidence type="ECO:0000256" key="1">
    <source>
        <dbReference type="ARBA" id="ARBA00004123"/>
    </source>
</evidence>
<dbReference type="EMBL" id="GL377310">
    <property type="protein sequence ID" value="EFI93903.1"/>
    <property type="molecule type" value="Genomic_DNA"/>
</dbReference>
<keyword evidence="14" id="KW-1185">Reference proteome</keyword>
<dbReference type="GO" id="GO:0000981">
    <property type="term" value="F:DNA-binding transcription factor activity, RNA polymerase II-specific"/>
    <property type="evidence" value="ECO:0007669"/>
    <property type="project" value="InterPro"/>
</dbReference>
<dbReference type="FunFam" id="3.30.160.60:FF:000100">
    <property type="entry name" value="Zinc finger 45-like"/>
    <property type="match status" value="1"/>
</dbReference>
<keyword evidence="4 9" id="KW-0863">Zinc-finger</keyword>
<evidence type="ECO:0000256" key="2">
    <source>
        <dbReference type="ARBA" id="ARBA00022723"/>
    </source>
</evidence>